<evidence type="ECO:0000256" key="1">
    <source>
        <dbReference type="SAM" id="MobiDB-lite"/>
    </source>
</evidence>
<reference evidence="2 3" key="1">
    <citation type="submission" date="2013-12" db="EMBL/GenBank/DDBJ databases">
        <authorList>
            <person name="Cubeta M."/>
            <person name="Pakala S."/>
            <person name="Fedorova N."/>
            <person name="Thomas E."/>
            <person name="Dean R."/>
            <person name="Jabaji S."/>
            <person name="Neate S."/>
            <person name="Toda T."/>
            <person name="Tavantzis S."/>
            <person name="Vilgalys R."/>
            <person name="Bharathan N."/>
            <person name="Pakala S."/>
            <person name="Losada L.S."/>
            <person name="Zafar N."/>
            <person name="Nierman W."/>
        </authorList>
    </citation>
    <scope>NUCLEOTIDE SEQUENCE [LARGE SCALE GENOMIC DNA]</scope>
    <source>
        <strain evidence="2 3">123E</strain>
    </source>
</reference>
<dbReference type="EMBL" id="AZST01000007">
    <property type="protein sequence ID" value="KEP55359.1"/>
    <property type="molecule type" value="Genomic_DNA"/>
</dbReference>
<dbReference type="AlphaFoldDB" id="A0A074S821"/>
<dbReference type="HOGENOM" id="CLU_1120771_0_0_1"/>
<keyword evidence="3" id="KW-1185">Reference proteome</keyword>
<evidence type="ECO:0000313" key="3">
    <source>
        <dbReference type="Proteomes" id="UP000027456"/>
    </source>
</evidence>
<accession>A0A074S821</accession>
<feature type="compositionally biased region" description="Acidic residues" evidence="1">
    <location>
        <begin position="199"/>
        <end position="223"/>
    </location>
</feature>
<protein>
    <submittedName>
        <fullName evidence="2">Osteopontin domain protein</fullName>
    </submittedName>
</protein>
<gene>
    <name evidence="2" type="ORF">V565_005890</name>
</gene>
<proteinExistence type="predicted"/>
<sequence length="251" mass="28417">MMMMICEPGPSSHGPRPVIENLDRFSVHELEQMRERQMKIVNRPRRVAAPPSDENERRRARLKVEMIELRLSALRAEEEMSNPRDQTQEIVDQLDLMNVGKPVQVGLSVKSKLSTRPYGMVANEPQSPTSPNGHIQFRPAMSEQEALQIQREAYALATAKKEADEERRALHAQAANTRGMSEDEKRRRILAYMSYAGGSDEEDEDDDMDEGEDGDDLFGEYEDGELDMEADEYGLGGIIQVDPGRYANFGD</sequence>
<name>A0A074S821_9AGAM</name>
<organism evidence="2 3">
    <name type="scientific">Rhizoctonia solani 123E</name>
    <dbReference type="NCBI Taxonomy" id="1423351"/>
    <lineage>
        <taxon>Eukaryota</taxon>
        <taxon>Fungi</taxon>
        <taxon>Dikarya</taxon>
        <taxon>Basidiomycota</taxon>
        <taxon>Agaricomycotina</taxon>
        <taxon>Agaricomycetes</taxon>
        <taxon>Cantharellales</taxon>
        <taxon>Ceratobasidiaceae</taxon>
        <taxon>Rhizoctonia</taxon>
    </lineage>
</organism>
<dbReference type="Proteomes" id="UP000027456">
    <property type="component" value="Unassembled WGS sequence"/>
</dbReference>
<comment type="caution">
    <text evidence="2">The sequence shown here is derived from an EMBL/GenBank/DDBJ whole genome shotgun (WGS) entry which is preliminary data.</text>
</comment>
<feature type="region of interest" description="Disordered" evidence="1">
    <location>
        <begin position="192"/>
        <end position="223"/>
    </location>
</feature>
<evidence type="ECO:0000313" key="2">
    <source>
        <dbReference type="EMBL" id="KEP55359.1"/>
    </source>
</evidence>
<dbReference type="OrthoDB" id="3209795at2759"/>
<dbReference type="STRING" id="1423351.A0A074S821"/>